<reference evidence="1 2" key="1">
    <citation type="journal article" date="2014" name="Nature">
        <title>The genome of Eucalyptus grandis.</title>
        <authorList>
            <person name="Myburg A.A."/>
            <person name="Grattapaglia D."/>
            <person name="Tuskan G.A."/>
            <person name="Hellsten U."/>
            <person name="Hayes R.D."/>
            <person name="Grimwood J."/>
            <person name="Jenkins J."/>
            <person name="Lindquist E."/>
            <person name="Tice H."/>
            <person name="Bauer D."/>
            <person name="Goodstein D.M."/>
            <person name="Dubchak I."/>
            <person name="Poliakov A."/>
            <person name="Mizrachi E."/>
            <person name="Kullan A.R."/>
            <person name="Hussey S.G."/>
            <person name="Pinard D."/>
            <person name="van der Merwe K."/>
            <person name="Singh P."/>
            <person name="van Jaarsveld I."/>
            <person name="Silva-Junior O.B."/>
            <person name="Togawa R.C."/>
            <person name="Pappas M.R."/>
            <person name="Faria D.A."/>
            <person name="Sansaloni C.P."/>
            <person name="Petroli C.D."/>
            <person name="Yang X."/>
            <person name="Ranjan P."/>
            <person name="Tschaplinski T.J."/>
            <person name="Ye C.Y."/>
            <person name="Li T."/>
            <person name="Sterck L."/>
            <person name="Vanneste K."/>
            <person name="Murat F."/>
            <person name="Soler M."/>
            <person name="Clemente H.S."/>
            <person name="Saidi N."/>
            <person name="Cassan-Wang H."/>
            <person name="Dunand C."/>
            <person name="Hefer C.A."/>
            <person name="Bornberg-Bauer E."/>
            <person name="Kersting A.R."/>
            <person name="Vining K."/>
            <person name="Amarasinghe V."/>
            <person name="Ranik M."/>
            <person name="Naithani S."/>
            <person name="Elser J."/>
            <person name="Boyd A.E."/>
            <person name="Liston A."/>
            <person name="Spatafora J.W."/>
            <person name="Dharmwardhana P."/>
            <person name="Raja R."/>
            <person name="Sullivan C."/>
            <person name="Romanel E."/>
            <person name="Alves-Ferreira M."/>
            <person name="Kulheim C."/>
            <person name="Foley W."/>
            <person name="Carocha V."/>
            <person name="Paiva J."/>
            <person name="Kudrna D."/>
            <person name="Brommonschenkel S.H."/>
            <person name="Pasquali G."/>
            <person name="Byrne M."/>
            <person name="Rigault P."/>
            <person name="Tibbits J."/>
            <person name="Spokevicius A."/>
            <person name="Jones R.C."/>
            <person name="Steane D.A."/>
            <person name="Vaillancourt R.E."/>
            <person name="Potts B.M."/>
            <person name="Joubert F."/>
            <person name="Barry K."/>
            <person name="Pappas G.J."/>
            <person name="Strauss S.H."/>
            <person name="Jaiswal P."/>
            <person name="Grima-Pettenati J."/>
            <person name="Salse J."/>
            <person name="Van de Peer Y."/>
            <person name="Rokhsar D.S."/>
            <person name="Schmutz J."/>
        </authorList>
    </citation>
    <scope>NUCLEOTIDE SEQUENCE [LARGE SCALE GENOMIC DNA]</scope>
    <source>
        <strain evidence="2">cv. BRASUZ1</strain>
        <tissue evidence="1">Leaf extractions</tissue>
    </source>
</reference>
<comment type="caution">
    <text evidence="1">The sequence shown here is derived from an EMBL/GenBank/DDBJ whole genome shotgun (WGS) entry which is preliminary data.</text>
</comment>
<gene>
    <name evidence="1" type="ORF">EUGRSUZ_G01350</name>
</gene>
<sequence>MGSVDAERKTTGWAARDPSGTLAPYTYDLRSTGPEDAYIRVLCCGICHSDIHQIKNDLGMSRYPMVPGHEVVGEVLEVGSEVTGLRVGDRVGVGVLVGCCRNCTPCKSDIEQYCSKKIWSYNDVYTDGKPTQGGFAGEMVVAQKFLVKIPDGISSEQAAPLLCAGVTVYSPLNHFGLKQSGLRGGILGLGGVGHMGVKIAKAMGHHVTVISSSDRKREEALDHLGADAYLVSSDETGMKEAADSLDYIIDTVPVFHPLEPYLSLLKLDGKLILLGVINTPLQFLTPVVMGGRKAITGSFIGSIKETKEMLDFCEEKGITSQIEVIKMDYINAAFERLEKNDVRYRFVVDAKLELDEAGGMWIIPRPTSHQTEAERNIWKRHQLLS</sequence>
<organism evidence="1 2">
    <name type="scientific">Eucalyptus grandis</name>
    <name type="common">Flooded gum</name>
    <dbReference type="NCBI Taxonomy" id="71139"/>
    <lineage>
        <taxon>Eukaryota</taxon>
        <taxon>Viridiplantae</taxon>
        <taxon>Streptophyta</taxon>
        <taxon>Embryophyta</taxon>
        <taxon>Tracheophyta</taxon>
        <taxon>Spermatophyta</taxon>
        <taxon>Magnoliopsida</taxon>
        <taxon>eudicotyledons</taxon>
        <taxon>Gunneridae</taxon>
        <taxon>Pentapetalae</taxon>
        <taxon>rosids</taxon>
        <taxon>malvids</taxon>
        <taxon>Myrtales</taxon>
        <taxon>Myrtaceae</taxon>
        <taxon>Myrtoideae</taxon>
        <taxon>Eucalypteae</taxon>
        <taxon>Eucalyptus</taxon>
    </lineage>
</organism>
<evidence type="ECO:0000313" key="1">
    <source>
        <dbReference type="EMBL" id="KAK3420516.1"/>
    </source>
</evidence>
<name>A0ACC3K2I2_EUCGR</name>
<dbReference type="EMBL" id="CM064441">
    <property type="protein sequence ID" value="KAK3420516.1"/>
    <property type="molecule type" value="Genomic_DNA"/>
</dbReference>
<accession>A0ACC3K2I2</accession>
<evidence type="ECO:0000313" key="2">
    <source>
        <dbReference type="Proteomes" id="UP000030711"/>
    </source>
</evidence>
<proteinExistence type="predicted"/>
<keyword evidence="2" id="KW-1185">Reference proteome</keyword>
<dbReference type="Proteomes" id="UP000030711">
    <property type="component" value="Chromosome 7"/>
</dbReference>
<protein>
    <submittedName>
        <fullName evidence="1">Uncharacterized protein</fullName>
    </submittedName>
</protein>